<dbReference type="Proteomes" id="UP000646946">
    <property type="component" value="Unassembled WGS sequence"/>
</dbReference>
<accession>A0A832V129</accession>
<comment type="caution">
    <text evidence="1">The sequence shown here is derived from an EMBL/GenBank/DDBJ whole genome shotgun (WGS) entry which is preliminary data.</text>
</comment>
<dbReference type="InterPro" id="IPR013783">
    <property type="entry name" value="Ig-like_fold"/>
</dbReference>
<name>A0A832V129_9ARCH</name>
<evidence type="ECO:0000313" key="2">
    <source>
        <dbReference type="Proteomes" id="UP000646946"/>
    </source>
</evidence>
<gene>
    <name evidence="1" type="ORF">H1016_00425</name>
</gene>
<proteinExistence type="predicted"/>
<keyword evidence="2" id="KW-1185">Reference proteome</keyword>
<reference evidence="1 2" key="1">
    <citation type="journal article" name="Nat. Commun.">
        <title>Undinarchaeota illuminate DPANN phylogeny and the impact of gene transfer on archaeal evolution.</title>
        <authorList>
            <person name="Dombrowski N."/>
            <person name="Williams T.A."/>
            <person name="Sun J."/>
            <person name="Woodcroft B.J."/>
            <person name="Lee J.H."/>
            <person name="Minh B.Q."/>
            <person name="Rinke C."/>
            <person name="Spang A."/>
        </authorList>
    </citation>
    <scope>NUCLEOTIDE SEQUENCE [LARGE SCALE GENOMIC DNA]</scope>
    <source>
        <strain evidence="1">MAG_bin1129</strain>
    </source>
</reference>
<dbReference type="AlphaFoldDB" id="A0A832V129"/>
<protein>
    <submittedName>
        <fullName evidence="1">Uncharacterized protein</fullName>
    </submittedName>
</protein>
<organism evidence="1 2">
    <name type="scientific">Candidatus Naiadarchaeum limnaeum</name>
    <dbReference type="NCBI Taxonomy" id="2756139"/>
    <lineage>
        <taxon>Archaea</taxon>
        <taxon>Candidatus Undinarchaeota</taxon>
        <taxon>Candidatus Undinarchaeia</taxon>
        <taxon>Candidatus Naiadarchaeales</taxon>
        <taxon>Candidatus Naiadarchaeaceae</taxon>
        <taxon>Candidatus Naiadarchaeum</taxon>
    </lineage>
</organism>
<dbReference type="EMBL" id="DVAB01000005">
    <property type="protein sequence ID" value="HIJ99987.1"/>
    <property type="molecule type" value="Genomic_DNA"/>
</dbReference>
<sequence length="361" mass="38685">MKKIIPLIAIILLAGIAQGVSAASVDWDRTMLDLGNVVPGGTIFGSATVVSTGINNNVRIVEQDVSLDPLYPNSPYYRLYGLINITSPPGRGEIYDIVELGTLGDGQRVNVEFKCEPRQNLPPGDYWATFSVNSTEDVPGSILNVTCIVLPSSPDIQPPTVSSVTPTTAIQGQPQTYRVTATDNVGVVSCNFFWDSVDKGAMTLVSGNAQNGVWAKTYTENVAGTHVAKAECRDAANNLGIGPDTNIEVTPRQCTGNVRLLLSPNPVQRGGRVTATVYGLSSECAGKDALIRYKSSNGPLVTKCTLTSSGMCRAFFIAPGQPGFHPYFALVDKNNDGRYDWSFGEIGYALLKVLGWGWPYP</sequence>
<evidence type="ECO:0000313" key="1">
    <source>
        <dbReference type="EMBL" id="HIJ99987.1"/>
    </source>
</evidence>
<dbReference type="Gene3D" id="2.60.40.10">
    <property type="entry name" value="Immunoglobulins"/>
    <property type="match status" value="1"/>
</dbReference>